<evidence type="ECO:0000313" key="2">
    <source>
        <dbReference type="EMBL" id="RDX74642.1"/>
    </source>
</evidence>
<gene>
    <name evidence="2" type="ORF">CR513_45589</name>
</gene>
<feature type="region of interest" description="Disordered" evidence="1">
    <location>
        <begin position="1"/>
        <end position="29"/>
    </location>
</feature>
<protein>
    <submittedName>
        <fullName evidence="2">Uncharacterized protein</fullName>
    </submittedName>
</protein>
<dbReference type="Proteomes" id="UP000257109">
    <property type="component" value="Unassembled WGS sequence"/>
</dbReference>
<sequence length="193" mass="22456">MSCTKIDTTGILNTRQKREKHYSRTKGTSPIKVKTPELQSLRRFGIVLKGSWRRSFERKHGKILDLMEIKLAPTLEEYKLIMGQLLTEYPPYLYQGHYPFYNMVANLLKVPKPKFGTKKSWLLNKLQILVEAPSPTCQISVSNIPSNEDLEELKEALLKSKQEKRGLKRRLEEAYWEQKFALEEADQKGKSSK</sequence>
<reference evidence="2" key="1">
    <citation type="submission" date="2018-05" db="EMBL/GenBank/DDBJ databases">
        <title>Draft genome of Mucuna pruriens seed.</title>
        <authorList>
            <person name="Nnadi N.E."/>
            <person name="Vos R."/>
            <person name="Hasami M.H."/>
            <person name="Devisetty U.K."/>
            <person name="Aguiy J.C."/>
        </authorList>
    </citation>
    <scope>NUCLEOTIDE SEQUENCE [LARGE SCALE GENOMIC DNA]</scope>
    <source>
        <strain evidence="2">JCA_2017</strain>
    </source>
</reference>
<dbReference type="EMBL" id="QJKJ01010108">
    <property type="protein sequence ID" value="RDX74642.1"/>
    <property type="molecule type" value="Genomic_DNA"/>
</dbReference>
<evidence type="ECO:0000256" key="1">
    <source>
        <dbReference type="SAM" id="MobiDB-lite"/>
    </source>
</evidence>
<feature type="non-terminal residue" evidence="2">
    <location>
        <position position="1"/>
    </location>
</feature>
<evidence type="ECO:0000313" key="3">
    <source>
        <dbReference type="Proteomes" id="UP000257109"/>
    </source>
</evidence>
<proteinExistence type="predicted"/>
<feature type="compositionally biased region" description="Basic residues" evidence="1">
    <location>
        <begin position="15"/>
        <end position="24"/>
    </location>
</feature>
<comment type="caution">
    <text evidence="2">The sequence shown here is derived from an EMBL/GenBank/DDBJ whole genome shotgun (WGS) entry which is preliminary data.</text>
</comment>
<name>A0A371F8L8_MUCPR</name>
<keyword evidence="3" id="KW-1185">Reference proteome</keyword>
<dbReference type="AlphaFoldDB" id="A0A371F8L8"/>
<feature type="compositionally biased region" description="Polar residues" evidence="1">
    <location>
        <begin position="1"/>
        <end position="14"/>
    </location>
</feature>
<organism evidence="2 3">
    <name type="scientific">Mucuna pruriens</name>
    <name type="common">Velvet bean</name>
    <name type="synonym">Dolichos pruriens</name>
    <dbReference type="NCBI Taxonomy" id="157652"/>
    <lineage>
        <taxon>Eukaryota</taxon>
        <taxon>Viridiplantae</taxon>
        <taxon>Streptophyta</taxon>
        <taxon>Embryophyta</taxon>
        <taxon>Tracheophyta</taxon>
        <taxon>Spermatophyta</taxon>
        <taxon>Magnoliopsida</taxon>
        <taxon>eudicotyledons</taxon>
        <taxon>Gunneridae</taxon>
        <taxon>Pentapetalae</taxon>
        <taxon>rosids</taxon>
        <taxon>fabids</taxon>
        <taxon>Fabales</taxon>
        <taxon>Fabaceae</taxon>
        <taxon>Papilionoideae</taxon>
        <taxon>50 kb inversion clade</taxon>
        <taxon>NPAAA clade</taxon>
        <taxon>indigoferoid/millettioid clade</taxon>
        <taxon>Phaseoleae</taxon>
        <taxon>Mucuna</taxon>
    </lineage>
</organism>
<accession>A0A371F8L8</accession>